<dbReference type="PROSITE" id="PS50977">
    <property type="entry name" value="HTH_TETR_2"/>
    <property type="match status" value="1"/>
</dbReference>
<accession>A0ABP4BHA5</accession>
<dbReference type="InterPro" id="IPR001647">
    <property type="entry name" value="HTH_TetR"/>
</dbReference>
<proteinExistence type="predicted"/>
<name>A0ABP4BHA5_9ACTN</name>
<dbReference type="InterPro" id="IPR050109">
    <property type="entry name" value="HTH-type_TetR-like_transc_reg"/>
</dbReference>
<evidence type="ECO:0000256" key="3">
    <source>
        <dbReference type="SAM" id="MobiDB-lite"/>
    </source>
</evidence>
<dbReference type="PANTHER" id="PTHR30055:SF209">
    <property type="entry name" value="POSSIBLE TRANSCRIPTIONAL REGULATORY PROTEIN (PROBABLY TETR-FAMILY)"/>
    <property type="match status" value="1"/>
</dbReference>
<comment type="caution">
    <text evidence="5">The sequence shown here is derived from an EMBL/GenBank/DDBJ whole genome shotgun (WGS) entry which is preliminary data.</text>
</comment>
<dbReference type="PANTHER" id="PTHR30055">
    <property type="entry name" value="HTH-TYPE TRANSCRIPTIONAL REGULATOR RUTR"/>
    <property type="match status" value="1"/>
</dbReference>
<evidence type="ECO:0000259" key="4">
    <source>
        <dbReference type="PROSITE" id="PS50977"/>
    </source>
</evidence>
<evidence type="ECO:0000313" key="6">
    <source>
        <dbReference type="Proteomes" id="UP001500665"/>
    </source>
</evidence>
<gene>
    <name evidence="5" type="ORF">GCM10009550_27450</name>
</gene>
<feature type="compositionally biased region" description="Pro residues" evidence="3">
    <location>
        <begin position="1"/>
        <end position="11"/>
    </location>
</feature>
<keyword evidence="1 2" id="KW-0238">DNA-binding</keyword>
<dbReference type="Pfam" id="PF00440">
    <property type="entry name" value="TetR_N"/>
    <property type="match status" value="1"/>
</dbReference>
<sequence length="228" mass="23865">MSAPPSPPVPPRPEDGAGRALTVPLGGTSRLRADAARNRNRLLEEAARLVAEGGVASLTMEAVAAAAQVGKGTVSRRFGNRAGLLYALLDHHERCLQTTFLSGPPPVGPGAPPAERLKAFGPAVLRHEYSRQDLYAAINAGLDRGYAAPVHQARLAHVVLLLRQARIGGDADLLGHTLLGCLDTALVRYLITERGMSLERLEAGWADLVDRVIAGGAAAEPEAASGTN</sequence>
<dbReference type="InterPro" id="IPR009057">
    <property type="entry name" value="Homeodomain-like_sf"/>
</dbReference>
<reference evidence="6" key="1">
    <citation type="journal article" date="2019" name="Int. J. Syst. Evol. Microbiol.">
        <title>The Global Catalogue of Microorganisms (GCM) 10K type strain sequencing project: providing services to taxonomists for standard genome sequencing and annotation.</title>
        <authorList>
            <consortium name="The Broad Institute Genomics Platform"/>
            <consortium name="The Broad Institute Genome Sequencing Center for Infectious Disease"/>
            <person name="Wu L."/>
            <person name="Ma J."/>
        </authorList>
    </citation>
    <scope>NUCLEOTIDE SEQUENCE [LARGE SCALE GENOMIC DNA]</scope>
    <source>
        <strain evidence="6">JCM 10696</strain>
    </source>
</reference>
<feature type="domain" description="HTH tetR-type" evidence="4">
    <location>
        <begin position="36"/>
        <end position="96"/>
    </location>
</feature>
<dbReference type="Gene3D" id="1.10.357.10">
    <property type="entry name" value="Tetracycline Repressor, domain 2"/>
    <property type="match status" value="1"/>
</dbReference>
<dbReference type="SUPFAM" id="SSF46689">
    <property type="entry name" value="Homeodomain-like"/>
    <property type="match status" value="1"/>
</dbReference>
<evidence type="ECO:0000256" key="1">
    <source>
        <dbReference type="ARBA" id="ARBA00023125"/>
    </source>
</evidence>
<evidence type="ECO:0000256" key="2">
    <source>
        <dbReference type="PROSITE-ProRule" id="PRU00335"/>
    </source>
</evidence>
<organism evidence="5 6">
    <name type="scientific">Actinocorallia libanotica</name>
    <dbReference type="NCBI Taxonomy" id="46162"/>
    <lineage>
        <taxon>Bacteria</taxon>
        <taxon>Bacillati</taxon>
        <taxon>Actinomycetota</taxon>
        <taxon>Actinomycetes</taxon>
        <taxon>Streptosporangiales</taxon>
        <taxon>Thermomonosporaceae</taxon>
        <taxon>Actinocorallia</taxon>
    </lineage>
</organism>
<feature type="region of interest" description="Disordered" evidence="3">
    <location>
        <begin position="1"/>
        <end position="24"/>
    </location>
</feature>
<dbReference type="Proteomes" id="UP001500665">
    <property type="component" value="Unassembled WGS sequence"/>
</dbReference>
<keyword evidence="6" id="KW-1185">Reference proteome</keyword>
<dbReference type="EMBL" id="BAAAHH010000009">
    <property type="protein sequence ID" value="GAA0949738.1"/>
    <property type="molecule type" value="Genomic_DNA"/>
</dbReference>
<protein>
    <submittedName>
        <fullName evidence="5">TetR/AcrR family transcriptional regulator</fullName>
    </submittedName>
</protein>
<evidence type="ECO:0000313" key="5">
    <source>
        <dbReference type="EMBL" id="GAA0949738.1"/>
    </source>
</evidence>
<feature type="DNA-binding region" description="H-T-H motif" evidence="2">
    <location>
        <begin position="59"/>
        <end position="78"/>
    </location>
</feature>
<dbReference type="RefSeq" id="WP_344240564.1">
    <property type="nucleotide sequence ID" value="NZ_BAAAHH010000009.1"/>
</dbReference>